<dbReference type="AlphaFoldDB" id="A0AAW4VTW6"/>
<reference evidence="1" key="1">
    <citation type="submission" date="2021-10" db="EMBL/GenBank/DDBJ databases">
        <title>Collection of gut derived symbiotic bacterial strains cultured from healthy donors.</title>
        <authorList>
            <person name="Lin H."/>
            <person name="Littmann E."/>
            <person name="Kohout C."/>
            <person name="Pamer E.G."/>
        </authorList>
    </citation>
    <scope>NUCLEOTIDE SEQUENCE</scope>
    <source>
        <strain evidence="1">DFI.4.48</strain>
    </source>
</reference>
<dbReference type="RefSeq" id="WP_227279616.1">
    <property type="nucleotide sequence ID" value="NZ_JAJDKR010000016.1"/>
</dbReference>
<organism evidence="1 2">
    <name type="scientific">Faecalibacillus faecis</name>
    <dbReference type="NCBI Taxonomy" id="1982628"/>
    <lineage>
        <taxon>Bacteria</taxon>
        <taxon>Bacillati</taxon>
        <taxon>Bacillota</taxon>
        <taxon>Erysipelotrichia</taxon>
        <taxon>Erysipelotrichales</taxon>
        <taxon>Coprobacillaceae</taxon>
        <taxon>Faecalibacillus</taxon>
    </lineage>
</organism>
<proteinExistence type="predicted"/>
<evidence type="ECO:0000313" key="2">
    <source>
        <dbReference type="Proteomes" id="UP001198439"/>
    </source>
</evidence>
<protein>
    <submittedName>
        <fullName evidence="1">Uncharacterized protein</fullName>
    </submittedName>
</protein>
<gene>
    <name evidence="1" type="ORF">LJD69_07350</name>
</gene>
<sequence>MNKVEQLRILLIEWADDRFIPLKNEIKSLKRENSILKNKLQNTVQDDEVMRLSSELEFQKNRYKQCDFERLRYRDMASNYSKELRIKRGENNRLKHQIDSLKRSLYEKNNI</sequence>
<accession>A0AAW4VTW6</accession>
<evidence type="ECO:0000313" key="1">
    <source>
        <dbReference type="EMBL" id="MCB8610408.1"/>
    </source>
</evidence>
<dbReference type="EMBL" id="JAJDKZ010000017">
    <property type="protein sequence ID" value="MCB8610408.1"/>
    <property type="molecule type" value="Genomic_DNA"/>
</dbReference>
<name>A0AAW4VTW6_9FIRM</name>
<dbReference type="Proteomes" id="UP001198439">
    <property type="component" value="Unassembled WGS sequence"/>
</dbReference>
<comment type="caution">
    <text evidence="1">The sequence shown here is derived from an EMBL/GenBank/DDBJ whole genome shotgun (WGS) entry which is preliminary data.</text>
</comment>